<dbReference type="Gene3D" id="1.10.275.10">
    <property type="entry name" value="Fumarase/aspartase (N-terminal domain)"/>
    <property type="match status" value="1"/>
</dbReference>
<dbReference type="GO" id="GO:0006108">
    <property type="term" value="P:malate metabolic process"/>
    <property type="evidence" value="ECO:0007669"/>
    <property type="project" value="TreeGrafter"/>
</dbReference>
<dbReference type="Pfam" id="PF00206">
    <property type="entry name" value="Lyase_1"/>
    <property type="match status" value="1"/>
</dbReference>
<dbReference type="InterPro" id="IPR024083">
    <property type="entry name" value="Fumarase/histidase_N"/>
</dbReference>
<comment type="miscellaneous">
    <text evidence="3">There are 2 substrate-binding sites: the catalytic A site, and the non-catalytic B site that may play a role in the transfer of substrate or product between the active site and the solvent. Alternatively, the B site may bind allosteric effectors.</text>
</comment>
<dbReference type="Proteomes" id="UP001217500">
    <property type="component" value="Chromosome"/>
</dbReference>
<dbReference type="PRINTS" id="PR00149">
    <property type="entry name" value="FUMRATELYASE"/>
</dbReference>
<feature type="active site" evidence="3">
    <location>
        <position position="321"/>
    </location>
</feature>
<comment type="subcellular location">
    <subcellularLocation>
        <location evidence="3">Cytoplasm</location>
    </subcellularLocation>
</comment>
<comment type="pathway">
    <text evidence="3">Carbohydrate metabolism; tricarboxylic acid cycle; (S)-malate from fumarate: step 1/1.</text>
</comment>
<comment type="similarity">
    <text evidence="1 3">Belongs to the class-II fumarase/aspartase family. Fumarase subfamily.</text>
</comment>
<feature type="binding site" evidence="3">
    <location>
        <begin position="327"/>
        <end position="329"/>
    </location>
    <ligand>
        <name>substrate</name>
    </ligand>
</feature>
<evidence type="ECO:0000259" key="4">
    <source>
        <dbReference type="Pfam" id="PF00206"/>
    </source>
</evidence>
<dbReference type="SUPFAM" id="SSF48557">
    <property type="entry name" value="L-aspartase-like"/>
    <property type="match status" value="1"/>
</dbReference>
<feature type="domain" description="Fumarate lyase N-terminal" evidence="4">
    <location>
        <begin position="15"/>
        <end position="345"/>
    </location>
</feature>
<dbReference type="GO" id="GO:0006099">
    <property type="term" value="P:tricarboxylic acid cycle"/>
    <property type="evidence" value="ECO:0007669"/>
    <property type="project" value="UniProtKB-UniRule"/>
</dbReference>
<dbReference type="InterPro" id="IPR018951">
    <property type="entry name" value="Fumarase_C_C"/>
</dbReference>
<dbReference type="EC" id="4.2.1.2" evidence="3"/>
<comment type="function">
    <text evidence="3">Involved in the TCA cycle. Catalyzes the stereospecific interconversion of fumarate to L-malate.</text>
</comment>
<dbReference type="PANTHER" id="PTHR11444">
    <property type="entry name" value="ASPARTATEAMMONIA/ARGININOSUCCINATE/ADENYLOSUCCINATE LYASE"/>
    <property type="match status" value="1"/>
</dbReference>
<keyword evidence="3" id="KW-0963">Cytoplasm</keyword>
<feature type="binding site" evidence="3">
    <location>
        <position position="190"/>
    </location>
    <ligand>
        <name>substrate</name>
    </ligand>
</feature>
<dbReference type="AlphaFoldDB" id="A0AAE9XPY9"/>
<feature type="site" description="Important for catalytic activity" evidence="3">
    <location>
        <position position="334"/>
    </location>
</feature>
<evidence type="ECO:0000256" key="3">
    <source>
        <dbReference type="HAMAP-Rule" id="MF_00743"/>
    </source>
</evidence>
<dbReference type="Gene3D" id="1.10.40.30">
    <property type="entry name" value="Fumarase/aspartase (C-terminal domain)"/>
    <property type="match status" value="1"/>
</dbReference>
<feature type="binding site" evidence="3">
    <location>
        <begin position="101"/>
        <end position="103"/>
    </location>
    <ligand>
        <name>substrate</name>
    </ligand>
</feature>
<name>A0AAE9XPY9_9PROT</name>
<evidence type="ECO:0000313" key="7">
    <source>
        <dbReference type="Proteomes" id="UP001217500"/>
    </source>
</evidence>
<dbReference type="FunFam" id="1.20.200.10:FF:000001">
    <property type="entry name" value="Fumarate hydratase, mitochondrial"/>
    <property type="match status" value="1"/>
</dbReference>
<evidence type="ECO:0000313" key="6">
    <source>
        <dbReference type="EMBL" id="WCL54109.1"/>
    </source>
</evidence>
<evidence type="ECO:0000259" key="5">
    <source>
        <dbReference type="Pfam" id="PF10415"/>
    </source>
</evidence>
<feature type="domain" description="Fumarase C C-terminal" evidence="5">
    <location>
        <begin position="412"/>
        <end position="463"/>
    </location>
</feature>
<feature type="active site" description="Proton donor/acceptor" evidence="3">
    <location>
        <position position="191"/>
    </location>
</feature>
<dbReference type="EMBL" id="CP116805">
    <property type="protein sequence ID" value="WCL54109.1"/>
    <property type="molecule type" value="Genomic_DNA"/>
</dbReference>
<dbReference type="Gene3D" id="1.20.200.10">
    <property type="entry name" value="Fumarase/aspartase (Central domain)"/>
    <property type="match status" value="1"/>
</dbReference>
<comment type="subunit">
    <text evidence="3">Homotetramer.</text>
</comment>
<sequence>MTRAPLTRTEKDSLGEIEVPADRYWGAQTERCLRNFPIGRETLSPAFWRALGLVKLAAARVNKARGALDPKLADAIEVAANEVAEGKLDDHFPLPVWQSGSGTQFNMNANEVIAGHANELLTKKRGGTSPVHPNDHVNMSQSSNDTIPTVMDLSALLLWHEATRPALERLIAATDARADEFKDIVKVGRTHLMDAVPMTLGAEFAAFAGQMRAALWSLDDAFEGLLDLPQGGTAVGSGLNAPADFGERVAAELASLTGLSLTSAPNKYVKMAAHHDLFMASAALSGLATVLHKYANDVRMLGSGPRAGLMELSLPKNEPGSSIMAGKVNPSQAEAMVMVCARVFGNHTVITHTAAGGQFQLNANNPVMADALLQSLKLLADMMDSFRERCIEGLKANEARLEELTARTLMVATSLVPVIGYDATAKLVFEAEKQNAPLRDVALASGVIDAETYDKHVNPGKMAKAK</sequence>
<dbReference type="InterPro" id="IPR005677">
    <property type="entry name" value="Fum_hydII"/>
</dbReference>
<feature type="binding site" evidence="3">
    <location>
        <begin position="142"/>
        <end position="144"/>
    </location>
    <ligand>
        <name>substrate</name>
    </ligand>
</feature>
<proteinExistence type="inferred from homology"/>
<dbReference type="InterPro" id="IPR022761">
    <property type="entry name" value="Fumarate_lyase_N"/>
</dbReference>
<dbReference type="KEGG" id="gso:PH603_16345"/>
<reference evidence="6" key="1">
    <citation type="submission" date="2023-01" db="EMBL/GenBank/DDBJ databases">
        <title>The genome sequence of Kordiimonadaceae bacterium 6D33.</title>
        <authorList>
            <person name="Liu Y."/>
        </authorList>
    </citation>
    <scope>NUCLEOTIDE SEQUENCE</scope>
    <source>
        <strain evidence="6">6D33</strain>
    </source>
</reference>
<evidence type="ECO:0000256" key="1">
    <source>
        <dbReference type="ARBA" id="ARBA00009084"/>
    </source>
</evidence>
<gene>
    <name evidence="3" type="primary">fumC</name>
    <name evidence="6" type="ORF">PH603_16345</name>
</gene>
<keyword evidence="3" id="KW-0816">Tricarboxylic acid cycle</keyword>
<dbReference type="InterPro" id="IPR008948">
    <property type="entry name" value="L-Aspartase-like"/>
</dbReference>
<dbReference type="GO" id="GO:0004333">
    <property type="term" value="F:fumarate hydratase activity"/>
    <property type="evidence" value="ECO:0007669"/>
    <property type="project" value="UniProtKB-UniRule"/>
</dbReference>
<dbReference type="PROSITE" id="PS00163">
    <property type="entry name" value="FUMARATE_LYASES"/>
    <property type="match status" value="1"/>
</dbReference>
<dbReference type="HAMAP" id="MF_00743">
    <property type="entry name" value="FumaraseC"/>
    <property type="match status" value="1"/>
</dbReference>
<dbReference type="GO" id="GO:0006106">
    <property type="term" value="P:fumarate metabolic process"/>
    <property type="evidence" value="ECO:0007669"/>
    <property type="project" value="InterPro"/>
</dbReference>
<dbReference type="InterPro" id="IPR020557">
    <property type="entry name" value="Fumarate_lyase_CS"/>
</dbReference>
<evidence type="ECO:0000256" key="2">
    <source>
        <dbReference type="ARBA" id="ARBA00023239"/>
    </source>
</evidence>
<accession>A0AAE9XPY9</accession>
<dbReference type="Pfam" id="PF10415">
    <property type="entry name" value="FumaraseC_C"/>
    <property type="match status" value="1"/>
</dbReference>
<feature type="binding site" evidence="3">
    <location>
        <position position="322"/>
    </location>
    <ligand>
        <name>substrate</name>
    </ligand>
</feature>
<keyword evidence="7" id="KW-1185">Reference proteome</keyword>
<dbReference type="GO" id="GO:0005737">
    <property type="term" value="C:cytoplasm"/>
    <property type="evidence" value="ECO:0007669"/>
    <property type="project" value="UniProtKB-SubCell"/>
</dbReference>
<keyword evidence="2 3" id="KW-0456">Lyase</keyword>
<feature type="binding site" description="in site B" evidence="3">
    <location>
        <begin position="132"/>
        <end position="135"/>
    </location>
    <ligand>
        <name>substrate</name>
    </ligand>
</feature>
<dbReference type="RefSeq" id="WP_289503828.1">
    <property type="nucleotide sequence ID" value="NZ_CP116805.1"/>
</dbReference>
<dbReference type="PANTHER" id="PTHR11444:SF1">
    <property type="entry name" value="FUMARATE HYDRATASE, MITOCHONDRIAL"/>
    <property type="match status" value="1"/>
</dbReference>
<organism evidence="6 7">
    <name type="scientific">Gimibacter soli</name>
    <dbReference type="NCBI Taxonomy" id="3024400"/>
    <lineage>
        <taxon>Bacteria</taxon>
        <taxon>Pseudomonadati</taxon>
        <taxon>Pseudomonadota</taxon>
        <taxon>Alphaproteobacteria</taxon>
        <taxon>Kordiimonadales</taxon>
        <taxon>Temperatibacteraceae</taxon>
        <taxon>Gimibacter</taxon>
    </lineage>
</organism>
<dbReference type="FunFam" id="1.10.275.10:FF:000001">
    <property type="entry name" value="Fumarate hydratase, mitochondrial"/>
    <property type="match status" value="1"/>
</dbReference>
<dbReference type="InterPro" id="IPR000362">
    <property type="entry name" value="Fumarate_lyase_fam"/>
</dbReference>
<protein>
    <recommendedName>
        <fullName evidence="3">Fumarate hydratase class II</fullName>
        <shortName evidence="3">Fumarase C</shortName>
        <ecNumber evidence="3">4.2.1.2</ecNumber>
    </recommendedName>
    <alternativeName>
        <fullName evidence="3">Aerobic fumarase</fullName>
    </alternativeName>
    <alternativeName>
        <fullName evidence="3">Iron-independent fumarase</fullName>
    </alternativeName>
</protein>
<comment type="catalytic activity">
    <reaction evidence="3">
        <text>(S)-malate = fumarate + H2O</text>
        <dbReference type="Rhea" id="RHEA:12460"/>
        <dbReference type="ChEBI" id="CHEBI:15377"/>
        <dbReference type="ChEBI" id="CHEBI:15589"/>
        <dbReference type="ChEBI" id="CHEBI:29806"/>
        <dbReference type="EC" id="4.2.1.2"/>
    </reaction>
</comment>